<evidence type="ECO:0000313" key="2">
    <source>
        <dbReference type="Proteomes" id="UP000499080"/>
    </source>
</evidence>
<dbReference type="Proteomes" id="UP000499080">
    <property type="component" value="Unassembled WGS sequence"/>
</dbReference>
<keyword evidence="2" id="KW-1185">Reference proteome</keyword>
<dbReference type="GO" id="GO:0003676">
    <property type="term" value="F:nucleic acid binding"/>
    <property type="evidence" value="ECO:0007669"/>
    <property type="project" value="InterPro"/>
</dbReference>
<comment type="caution">
    <text evidence="1">The sequence shown here is derived from an EMBL/GenBank/DDBJ whole genome shotgun (WGS) entry which is preliminary data.</text>
</comment>
<dbReference type="AlphaFoldDB" id="A0A4Y2K9B7"/>
<protein>
    <recommendedName>
        <fullName evidence="3">Tc1-like transposase DDE domain-containing protein</fullName>
    </recommendedName>
</protein>
<sequence>MIVAGFLLQWEIKNKKSGKNVKINLSDYQEKILRPIFTEEIPFLHPNDFPPRVKLHQDNATSHTSKTTSAFLEKMKTDAIIAYIPIQHIPAKSPDISPMNYCAFSLLKSSLSERKPTRIDGLWKVVAEEWKSLPLENLRKAILSWKL</sequence>
<accession>A0A4Y2K9B7</accession>
<dbReference type="InterPro" id="IPR036397">
    <property type="entry name" value="RNaseH_sf"/>
</dbReference>
<organism evidence="1 2">
    <name type="scientific">Araneus ventricosus</name>
    <name type="common">Orbweaver spider</name>
    <name type="synonym">Epeira ventricosa</name>
    <dbReference type="NCBI Taxonomy" id="182803"/>
    <lineage>
        <taxon>Eukaryota</taxon>
        <taxon>Metazoa</taxon>
        <taxon>Ecdysozoa</taxon>
        <taxon>Arthropoda</taxon>
        <taxon>Chelicerata</taxon>
        <taxon>Arachnida</taxon>
        <taxon>Araneae</taxon>
        <taxon>Araneomorphae</taxon>
        <taxon>Entelegynae</taxon>
        <taxon>Araneoidea</taxon>
        <taxon>Araneidae</taxon>
        <taxon>Araneus</taxon>
    </lineage>
</organism>
<gene>
    <name evidence="1" type="ORF">AVEN_271093_1</name>
</gene>
<evidence type="ECO:0000313" key="1">
    <source>
        <dbReference type="EMBL" id="GBM98539.1"/>
    </source>
</evidence>
<evidence type="ECO:0008006" key="3">
    <source>
        <dbReference type="Google" id="ProtNLM"/>
    </source>
</evidence>
<dbReference type="EMBL" id="BGPR01004332">
    <property type="protein sequence ID" value="GBM98539.1"/>
    <property type="molecule type" value="Genomic_DNA"/>
</dbReference>
<dbReference type="Gene3D" id="3.30.420.10">
    <property type="entry name" value="Ribonuclease H-like superfamily/Ribonuclease H"/>
    <property type="match status" value="1"/>
</dbReference>
<name>A0A4Y2K9B7_ARAVE</name>
<reference evidence="1 2" key="1">
    <citation type="journal article" date="2019" name="Sci. Rep.">
        <title>Orb-weaving spider Araneus ventricosus genome elucidates the spidroin gene catalogue.</title>
        <authorList>
            <person name="Kono N."/>
            <person name="Nakamura H."/>
            <person name="Ohtoshi R."/>
            <person name="Moran D.A.P."/>
            <person name="Shinohara A."/>
            <person name="Yoshida Y."/>
            <person name="Fujiwara M."/>
            <person name="Mori M."/>
            <person name="Tomita M."/>
            <person name="Arakawa K."/>
        </authorList>
    </citation>
    <scope>NUCLEOTIDE SEQUENCE [LARGE SCALE GENOMIC DNA]</scope>
</reference>
<dbReference type="OrthoDB" id="10017160at2759"/>
<proteinExistence type="predicted"/>